<evidence type="ECO:0000256" key="4">
    <source>
        <dbReference type="ARBA" id="ARBA00022963"/>
    </source>
</evidence>
<feature type="compositionally biased region" description="Basic and acidic residues" evidence="7">
    <location>
        <begin position="60"/>
        <end position="69"/>
    </location>
</feature>
<feature type="compositionally biased region" description="Polar residues" evidence="7">
    <location>
        <begin position="244"/>
        <end position="254"/>
    </location>
</feature>
<evidence type="ECO:0000256" key="3">
    <source>
        <dbReference type="ARBA" id="ARBA00022801"/>
    </source>
</evidence>
<sequence length="699" mass="76194">MYWSQAERTASPGDGGQPARATPHFVIRPATSAAGRPLALSPSVLSPGTQLPPVLFELPPKPKEEEPVKQKGKRRRKKKLGKKSAKRGDAASPADEAAKSGKDRKESPVTFLGAQADSWRPPKRNACDAVSSHVVTKVPTASLLELKDKARSETGPKFASAANLRNAGSTVCSPAPGSAPAAEPTSNAGAPSSGSATSAKPNDVAQQARDLVEKSPPAFDRASVKSLDGSHDRNCQPPGGAERSTASMRTSTKGSTGGVVKTAWPTSGESVSYLVAAFVLMCIAVVVIAFLTLRSTKTGAGRLLNKLLGGSSDVEEDAKLSPAGLMHKNGYPVQVHHVITEDDYILEVDRMPYGVEGDTPNLRPPVLLVHGIISSAADFVINKPHQSAGFLLADRGFDVWLVNCRGTPYSNYHKTLTTKDPEFWEWSFDEIGRYDLAATIDYVTQVTGFMNITLVAWSQGFTESLVLLSTRPEYNAKVNLVAAYAPVGNISHIETPLTLLGPVAEIIASVFHHFTKGALLTSSETTQFLITQFCNNVFRGACFLPVNVAVGASREQLNKTRIPVYLAHMPAGTSIRNIIHYTQMYRAQNFIMYNYGFAENLIRYNQPEPYEYPLEHVFSPIALFTGASDSFADPSDVQSLRSRIRDNIVFDYEVPQDTFMHLDFVVGYDATLMLHEPMISLVQGWNEPLPHWPYYYKRR</sequence>
<feature type="compositionally biased region" description="Basic and acidic residues" evidence="7">
    <location>
        <begin position="145"/>
        <end position="154"/>
    </location>
</feature>
<dbReference type="EMBL" id="JABSTV010001254">
    <property type="protein sequence ID" value="KAH7939105.1"/>
    <property type="molecule type" value="Genomic_DNA"/>
</dbReference>
<feature type="compositionally biased region" description="Basic and acidic residues" evidence="7">
    <location>
        <begin position="96"/>
        <end position="107"/>
    </location>
</feature>
<evidence type="ECO:0000256" key="2">
    <source>
        <dbReference type="ARBA" id="ARBA00022729"/>
    </source>
</evidence>
<dbReference type="PANTHER" id="PTHR11005">
    <property type="entry name" value="LYSOSOMAL ACID LIPASE-RELATED"/>
    <property type="match status" value="1"/>
</dbReference>
<evidence type="ECO:0000256" key="5">
    <source>
        <dbReference type="ARBA" id="ARBA00023098"/>
    </source>
</evidence>
<keyword evidence="8" id="KW-0472">Membrane</keyword>
<keyword evidence="2" id="KW-0732">Signal</keyword>
<keyword evidence="8" id="KW-1133">Transmembrane helix</keyword>
<reference evidence="10" key="1">
    <citation type="journal article" date="2020" name="Cell">
        <title>Large-Scale Comparative Analyses of Tick Genomes Elucidate Their Genetic Diversity and Vector Capacities.</title>
        <authorList>
            <consortium name="Tick Genome and Microbiome Consortium (TIGMIC)"/>
            <person name="Jia N."/>
            <person name="Wang J."/>
            <person name="Shi W."/>
            <person name="Du L."/>
            <person name="Sun Y."/>
            <person name="Zhan W."/>
            <person name="Jiang J.F."/>
            <person name="Wang Q."/>
            <person name="Zhang B."/>
            <person name="Ji P."/>
            <person name="Bell-Sakyi L."/>
            <person name="Cui X.M."/>
            <person name="Yuan T.T."/>
            <person name="Jiang B.G."/>
            <person name="Yang W.F."/>
            <person name="Lam T.T."/>
            <person name="Chang Q.C."/>
            <person name="Ding S.J."/>
            <person name="Wang X.J."/>
            <person name="Zhu J.G."/>
            <person name="Ruan X.D."/>
            <person name="Zhao L."/>
            <person name="Wei J.T."/>
            <person name="Ye R.Z."/>
            <person name="Que T.C."/>
            <person name="Du C.H."/>
            <person name="Zhou Y.H."/>
            <person name="Cheng J.X."/>
            <person name="Dai P.F."/>
            <person name="Guo W.B."/>
            <person name="Han X.H."/>
            <person name="Huang E.J."/>
            <person name="Li L.F."/>
            <person name="Wei W."/>
            <person name="Gao Y.C."/>
            <person name="Liu J.Z."/>
            <person name="Shao H.Z."/>
            <person name="Wang X."/>
            <person name="Wang C.C."/>
            <person name="Yang T.C."/>
            <person name="Huo Q.B."/>
            <person name="Li W."/>
            <person name="Chen H.Y."/>
            <person name="Chen S.E."/>
            <person name="Zhou L.G."/>
            <person name="Ni X.B."/>
            <person name="Tian J.H."/>
            <person name="Sheng Y."/>
            <person name="Liu T."/>
            <person name="Pan Y.S."/>
            <person name="Xia L.Y."/>
            <person name="Li J."/>
            <person name="Zhao F."/>
            <person name="Cao W.C."/>
        </authorList>
    </citation>
    <scope>NUCLEOTIDE SEQUENCE</scope>
    <source>
        <strain evidence="10">Rsan-2018</strain>
    </source>
</reference>
<keyword evidence="4" id="KW-0442">Lipid degradation</keyword>
<evidence type="ECO:0000256" key="7">
    <source>
        <dbReference type="SAM" id="MobiDB-lite"/>
    </source>
</evidence>
<feature type="region of interest" description="Disordered" evidence="7">
    <location>
        <begin position="1"/>
        <end position="262"/>
    </location>
</feature>
<dbReference type="VEuPathDB" id="VectorBase:RSAN_025859"/>
<keyword evidence="11" id="KW-1185">Reference proteome</keyword>
<protein>
    <recommendedName>
        <fullName evidence="9">Partial AB-hydrolase lipase domain-containing protein</fullName>
    </recommendedName>
</protein>
<dbReference type="GO" id="GO:0016787">
    <property type="term" value="F:hydrolase activity"/>
    <property type="evidence" value="ECO:0007669"/>
    <property type="project" value="UniProtKB-KW"/>
</dbReference>
<dbReference type="AlphaFoldDB" id="A0A9D4PDK2"/>
<comment type="caution">
    <text evidence="10">The sequence shown here is derived from an EMBL/GenBank/DDBJ whole genome shotgun (WGS) entry which is preliminary data.</text>
</comment>
<comment type="similarity">
    <text evidence="1">Belongs to the AB hydrolase superfamily. Lipase family.</text>
</comment>
<reference evidence="10" key="2">
    <citation type="submission" date="2021-09" db="EMBL/GenBank/DDBJ databases">
        <authorList>
            <person name="Jia N."/>
            <person name="Wang J."/>
            <person name="Shi W."/>
            <person name="Du L."/>
            <person name="Sun Y."/>
            <person name="Zhan W."/>
            <person name="Jiang J."/>
            <person name="Wang Q."/>
            <person name="Zhang B."/>
            <person name="Ji P."/>
            <person name="Sakyi L.B."/>
            <person name="Cui X."/>
            <person name="Yuan T."/>
            <person name="Jiang B."/>
            <person name="Yang W."/>
            <person name="Lam T.T.-Y."/>
            <person name="Chang Q."/>
            <person name="Ding S."/>
            <person name="Wang X."/>
            <person name="Zhu J."/>
            <person name="Ruan X."/>
            <person name="Zhao L."/>
            <person name="Wei J."/>
            <person name="Que T."/>
            <person name="Du C."/>
            <person name="Cheng J."/>
            <person name="Dai P."/>
            <person name="Han X."/>
            <person name="Huang E."/>
            <person name="Gao Y."/>
            <person name="Liu J."/>
            <person name="Shao H."/>
            <person name="Ye R."/>
            <person name="Li L."/>
            <person name="Wei W."/>
            <person name="Wang X."/>
            <person name="Wang C."/>
            <person name="Huo Q."/>
            <person name="Li W."/>
            <person name="Guo W."/>
            <person name="Chen H."/>
            <person name="Chen S."/>
            <person name="Zhou L."/>
            <person name="Zhou L."/>
            <person name="Ni X."/>
            <person name="Tian J."/>
            <person name="Zhou Y."/>
            <person name="Sheng Y."/>
            <person name="Liu T."/>
            <person name="Pan Y."/>
            <person name="Xia L."/>
            <person name="Li J."/>
            <person name="Zhao F."/>
            <person name="Cao W."/>
        </authorList>
    </citation>
    <scope>NUCLEOTIDE SEQUENCE</scope>
    <source>
        <strain evidence="10">Rsan-2018</strain>
        <tissue evidence="10">Larvae</tissue>
    </source>
</reference>
<keyword evidence="8" id="KW-0812">Transmembrane</keyword>
<feature type="compositionally biased region" description="Basic residues" evidence="7">
    <location>
        <begin position="70"/>
        <end position="85"/>
    </location>
</feature>
<feature type="transmembrane region" description="Helical" evidence="8">
    <location>
        <begin position="271"/>
        <end position="293"/>
    </location>
</feature>
<dbReference type="Gene3D" id="3.40.50.1820">
    <property type="entry name" value="alpha/beta hydrolase"/>
    <property type="match status" value="1"/>
</dbReference>
<dbReference type="FunFam" id="3.40.50.1820:FF:000057">
    <property type="entry name" value="Lipase"/>
    <property type="match status" value="1"/>
</dbReference>
<dbReference type="SUPFAM" id="SSF53474">
    <property type="entry name" value="alpha/beta-Hydrolases"/>
    <property type="match status" value="1"/>
</dbReference>
<keyword evidence="5" id="KW-0443">Lipid metabolism</keyword>
<organism evidence="10 11">
    <name type="scientific">Rhipicephalus sanguineus</name>
    <name type="common">Brown dog tick</name>
    <name type="synonym">Ixodes sanguineus</name>
    <dbReference type="NCBI Taxonomy" id="34632"/>
    <lineage>
        <taxon>Eukaryota</taxon>
        <taxon>Metazoa</taxon>
        <taxon>Ecdysozoa</taxon>
        <taxon>Arthropoda</taxon>
        <taxon>Chelicerata</taxon>
        <taxon>Arachnida</taxon>
        <taxon>Acari</taxon>
        <taxon>Parasitiformes</taxon>
        <taxon>Ixodida</taxon>
        <taxon>Ixodoidea</taxon>
        <taxon>Ixodidae</taxon>
        <taxon>Rhipicephalinae</taxon>
        <taxon>Rhipicephalus</taxon>
        <taxon>Rhipicephalus</taxon>
    </lineage>
</organism>
<feature type="domain" description="Partial AB-hydrolase lipase" evidence="9">
    <location>
        <begin position="325"/>
        <end position="382"/>
    </location>
</feature>
<evidence type="ECO:0000256" key="6">
    <source>
        <dbReference type="ARBA" id="ARBA00023180"/>
    </source>
</evidence>
<proteinExistence type="inferred from homology"/>
<evidence type="ECO:0000256" key="8">
    <source>
        <dbReference type="SAM" id="Phobius"/>
    </source>
</evidence>
<evidence type="ECO:0000313" key="11">
    <source>
        <dbReference type="Proteomes" id="UP000821837"/>
    </source>
</evidence>
<gene>
    <name evidence="10" type="ORF">HPB52_005868</name>
</gene>
<keyword evidence="3" id="KW-0378">Hydrolase</keyword>
<dbReference type="GO" id="GO:0016042">
    <property type="term" value="P:lipid catabolic process"/>
    <property type="evidence" value="ECO:0007669"/>
    <property type="project" value="UniProtKB-KW"/>
</dbReference>
<dbReference type="Proteomes" id="UP000821837">
    <property type="component" value="Chromosome 8"/>
</dbReference>
<dbReference type="InterPro" id="IPR029058">
    <property type="entry name" value="AB_hydrolase_fold"/>
</dbReference>
<dbReference type="Pfam" id="PF04083">
    <property type="entry name" value="Abhydro_lipase"/>
    <property type="match status" value="1"/>
</dbReference>
<evidence type="ECO:0000313" key="10">
    <source>
        <dbReference type="EMBL" id="KAH7939105.1"/>
    </source>
</evidence>
<keyword evidence="6" id="KW-0325">Glycoprotein</keyword>
<evidence type="ECO:0000259" key="9">
    <source>
        <dbReference type="Pfam" id="PF04083"/>
    </source>
</evidence>
<feature type="compositionally biased region" description="Low complexity" evidence="7">
    <location>
        <begin position="173"/>
        <end position="199"/>
    </location>
</feature>
<evidence type="ECO:0000256" key="1">
    <source>
        <dbReference type="ARBA" id="ARBA00010701"/>
    </source>
</evidence>
<dbReference type="InterPro" id="IPR006693">
    <property type="entry name" value="AB_hydrolase_lipase"/>
</dbReference>
<name>A0A9D4PDK2_RHISA</name>
<accession>A0A9D4PDK2</accession>